<evidence type="ECO:0000313" key="2">
    <source>
        <dbReference type="EMBL" id="APM39389.1"/>
    </source>
</evidence>
<dbReference type="Pfam" id="PF05709">
    <property type="entry name" value="Sipho_tail"/>
    <property type="match status" value="1"/>
</dbReference>
<organism evidence="2 3">
    <name type="scientific">Clostridium kluyveri</name>
    <dbReference type="NCBI Taxonomy" id="1534"/>
    <lineage>
        <taxon>Bacteria</taxon>
        <taxon>Bacillati</taxon>
        <taxon>Bacillota</taxon>
        <taxon>Clostridia</taxon>
        <taxon>Eubacteriales</taxon>
        <taxon>Clostridiaceae</taxon>
        <taxon>Clostridium</taxon>
    </lineage>
</organism>
<dbReference type="EMBL" id="CP018335">
    <property type="protein sequence ID" value="APM39389.1"/>
    <property type="molecule type" value="Genomic_DNA"/>
</dbReference>
<sequence length="235" mass="26814">MVMQINYNGKKSFTDFGLVLNYFKPQPPTPNVIKIQVPFMSGSYDFSTVGSQGEITYADRKIETQFQFVGLKKTEMFIRYSQILEWLMGPGKQKLIQSNDPTWYYMAKVDDVPSWDNLERLGTLKIDFIADPFKYNIDNFGDDIWDDFCFLTDYTAYTNEFSISGTTTVKIYNNGRNVSPVINCSSTMTLTFGGKTYNLTTGDNILYSVRFVNGENDLIITGNGTIQVKFRAESL</sequence>
<name>A0A1L5F8S7_CLOKL</name>
<proteinExistence type="predicted"/>
<dbReference type="OrthoDB" id="1907105at2"/>
<dbReference type="Proteomes" id="UP000184604">
    <property type="component" value="Chromosome"/>
</dbReference>
<dbReference type="InterPro" id="IPR006520">
    <property type="entry name" value="Dit_BPSPP_N"/>
</dbReference>
<accession>A0A1L5F8S7</accession>
<dbReference type="AlphaFoldDB" id="A0A1L5F8S7"/>
<evidence type="ECO:0000259" key="1">
    <source>
        <dbReference type="Pfam" id="PF05709"/>
    </source>
</evidence>
<dbReference type="RefSeq" id="WP_073539014.1">
    <property type="nucleotide sequence ID" value="NZ_CP018335.1"/>
</dbReference>
<dbReference type="NCBIfam" id="TIGR01633">
    <property type="entry name" value="phi3626_gp14_N"/>
    <property type="match status" value="1"/>
</dbReference>
<feature type="domain" description="Siphovirus-type tail component RIFT-related" evidence="1">
    <location>
        <begin position="25"/>
        <end position="129"/>
    </location>
</feature>
<dbReference type="Gene3D" id="2.40.30.200">
    <property type="match status" value="1"/>
</dbReference>
<gene>
    <name evidence="2" type="ORF">BS101_11875</name>
</gene>
<evidence type="ECO:0000313" key="3">
    <source>
        <dbReference type="Proteomes" id="UP000184604"/>
    </source>
</evidence>
<protein>
    <recommendedName>
        <fullName evidence="1">Siphovirus-type tail component RIFT-related domain-containing protein</fullName>
    </recommendedName>
</protein>
<dbReference type="InterPro" id="IPR008841">
    <property type="entry name" value="Siphovirus-type_tail_N"/>
</dbReference>
<reference evidence="2 3" key="1">
    <citation type="submission" date="2016-12" db="EMBL/GenBank/DDBJ databases">
        <title>Complete genome sequence of Clostridium kluyveri JZZ isolated from the pit mud of a Chinese flavor liquor-making factory.</title>
        <authorList>
            <person name="Wang Y."/>
        </authorList>
    </citation>
    <scope>NUCLEOTIDE SEQUENCE [LARGE SCALE GENOMIC DNA]</scope>
    <source>
        <strain evidence="2 3">JZZ</strain>
    </source>
</reference>